<dbReference type="Gene3D" id="3.90.79.10">
    <property type="entry name" value="Nucleoside Triphosphate Pyrophosphohydrolase"/>
    <property type="match status" value="1"/>
</dbReference>
<dbReference type="CDD" id="cd18872">
    <property type="entry name" value="NUDIX_eIF-2B"/>
    <property type="match status" value="1"/>
</dbReference>
<gene>
    <name evidence="3" type="ordered locus">Slip_0715</name>
</gene>
<accession>D7CLB0</accession>
<proteinExistence type="inferred from homology"/>
<evidence type="ECO:0000313" key="3">
    <source>
        <dbReference type="EMBL" id="ADI01495.1"/>
    </source>
</evidence>
<evidence type="ECO:0000313" key="4">
    <source>
        <dbReference type="Proteomes" id="UP000000378"/>
    </source>
</evidence>
<organism evidence="3 4">
    <name type="scientific">Syntrophothermus lipocalidus (strain DSM 12680 / TGB-C1)</name>
    <dbReference type="NCBI Taxonomy" id="643648"/>
    <lineage>
        <taxon>Bacteria</taxon>
        <taxon>Bacillati</taxon>
        <taxon>Bacillota</taxon>
        <taxon>Clostridia</taxon>
        <taxon>Eubacteriales</taxon>
        <taxon>Syntrophomonadaceae</taxon>
        <taxon>Syntrophothermus</taxon>
    </lineage>
</organism>
<dbReference type="GO" id="GO:0016787">
    <property type="term" value="F:hydrolase activity"/>
    <property type="evidence" value="ECO:0007669"/>
    <property type="project" value="UniProtKB-KW"/>
</dbReference>
<dbReference type="RefSeq" id="WP_013174897.1">
    <property type="nucleotide sequence ID" value="NC_014220.1"/>
</dbReference>
<evidence type="ECO:0000259" key="2">
    <source>
        <dbReference type="PROSITE" id="PS51462"/>
    </source>
</evidence>
<evidence type="ECO:0000256" key="1">
    <source>
        <dbReference type="ARBA" id="ARBA00005582"/>
    </source>
</evidence>
<reference evidence="4" key="1">
    <citation type="journal article" date="2010" name="Stand. Genomic Sci.">
        <title>Complete genome sequence of Syntrophothermus lipocalidus type strain (TGB-C1T).</title>
        <authorList>
            <consortium name="US DOE Joint Genome Institute (JGI-PGF)"/>
            <person name="Djao O."/>
            <person name="Zhang X."/>
            <person name="Lucas S."/>
            <person name="Lapidus A."/>
            <person name="Glavina Del Rio T."/>
            <person name="Nolan M."/>
            <person name="Tice H."/>
            <person name="Cheng J."/>
            <person name="Han C."/>
            <person name="Tapia R."/>
            <person name="Goodwin L."/>
            <person name="Pitluck S."/>
            <person name="Liolios K."/>
            <person name="Ivanova N."/>
            <person name="Mavromatis K."/>
            <person name="Mikhailova N."/>
            <person name="Ovchinnikova G."/>
            <person name="Pati A."/>
            <person name="Brambilla E."/>
            <person name="Chen A."/>
            <person name="Palaniappan K."/>
            <person name="Land M."/>
            <person name="Hauser L."/>
            <person name="Chang Y."/>
            <person name="Jeffries C."/>
            <person name="Rohde M."/>
            <person name="Sikorski J."/>
            <person name="Spring S."/>
            <person name="Goker M."/>
            <person name="Detter J."/>
            <person name="Woyke T."/>
            <person name="Bristow J."/>
            <person name="Eisen J."/>
            <person name="Markowitz V."/>
            <person name="Hugenholtz P."/>
            <person name="Kyrpides N."/>
            <person name="Klenk H."/>
        </authorList>
    </citation>
    <scope>NUCLEOTIDE SEQUENCE [LARGE SCALE GENOMIC DNA]</scope>
    <source>
        <strain evidence="4">DSM 12680 / TGB-C1</strain>
    </source>
</reference>
<dbReference type="Pfam" id="PF00293">
    <property type="entry name" value="NUDIX"/>
    <property type="match status" value="1"/>
</dbReference>
<dbReference type="InterPro" id="IPR015797">
    <property type="entry name" value="NUDIX_hydrolase-like_dom_sf"/>
</dbReference>
<name>D7CLB0_SYNLT</name>
<dbReference type="Proteomes" id="UP000000378">
    <property type="component" value="Chromosome"/>
</dbReference>
<dbReference type="eggNOG" id="COG1051">
    <property type="taxonomic scope" value="Bacteria"/>
</dbReference>
<dbReference type="PANTHER" id="PTHR43736">
    <property type="entry name" value="ADP-RIBOSE PYROPHOSPHATASE"/>
    <property type="match status" value="1"/>
</dbReference>
<sequence length="134" mass="15439">MTRVDVVTCFIEFEGKILLLRRSQAVGSYQQRWAGISGYIEPGNTPLAQAKLEIEEELGLDPEKLILVKQGEPIEVVDRELDRTWIVHPFRFRVSGELALKTNWEHAEYRWIAPQDIVSYDTVPQLDAAWESVK</sequence>
<dbReference type="EMBL" id="CP002048">
    <property type="protein sequence ID" value="ADI01495.1"/>
    <property type="molecule type" value="Genomic_DNA"/>
</dbReference>
<dbReference type="InterPro" id="IPR000086">
    <property type="entry name" value="NUDIX_hydrolase_dom"/>
</dbReference>
<dbReference type="STRING" id="643648.Slip_0715"/>
<reference evidence="3 4" key="2">
    <citation type="journal article" date="2010" name="Stand. Genomic Sci.">
        <title>Complete genome sequence of Syntrophothermus lipocalidus type strain (TGB-C1).</title>
        <authorList>
            <person name="Djao O.D."/>
            <person name="Zhang X."/>
            <person name="Lucas S."/>
            <person name="Lapidus A."/>
            <person name="Del Rio T.G."/>
            <person name="Nolan M."/>
            <person name="Tice H."/>
            <person name="Cheng J.F."/>
            <person name="Han C."/>
            <person name="Tapia R."/>
            <person name="Goodwin L."/>
            <person name="Pitluck S."/>
            <person name="Liolios K."/>
            <person name="Ivanova N."/>
            <person name="Mavromatis K."/>
            <person name="Mikhailova N."/>
            <person name="Ovchinnikova G."/>
            <person name="Pati A."/>
            <person name="Brambilla E."/>
            <person name="Chen A."/>
            <person name="Palaniappan K."/>
            <person name="Land M."/>
            <person name="Hauser L."/>
            <person name="Chang Y.J."/>
            <person name="Jeffries C.D."/>
            <person name="Rohde M."/>
            <person name="Sikorski J."/>
            <person name="Spring S."/>
            <person name="Goker M."/>
            <person name="Detter J.C."/>
            <person name="Woyke T."/>
            <person name="Bristow J."/>
            <person name="Eisen J.A."/>
            <person name="Markowitz V."/>
            <person name="Hugenholtz P."/>
            <person name="Kyrpides N.C."/>
            <person name="Klenk H.P."/>
        </authorList>
    </citation>
    <scope>NUCLEOTIDE SEQUENCE [LARGE SCALE GENOMIC DNA]</scope>
    <source>
        <strain evidence="4">DSM 12680 / TGB-C1</strain>
    </source>
</reference>
<comment type="similarity">
    <text evidence="1">Belongs to the Nudix hydrolase family.</text>
</comment>
<dbReference type="PANTHER" id="PTHR43736:SF1">
    <property type="entry name" value="DIHYDRONEOPTERIN TRIPHOSPHATE DIPHOSPHATASE"/>
    <property type="match status" value="1"/>
</dbReference>
<dbReference type="PROSITE" id="PS51462">
    <property type="entry name" value="NUDIX"/>
    <property type="match status" value="1"/>
</dbReference>
<protein>
    <submittedName>
        <fullName evidence="3">NUDIX hydrolase</fullName>
    </submittedName>
</protein>
<feature type="domain" description="Nudix hydrolase" evidence="2">
    <location>
        <begin position="2"/>
        <end position="134"/>
    </location>
</feature>
<dbReference type="KEGG" id="slp:Slip_0715"/>
<dbReference type="AlphaFoldDB" id="D7CLB0"/>
<dbReference type="HOGENOM" id="CLU_156327_0_0_9"/>
<dbReference type="OrthoDB" id="9810648at2"/>
<dbReference type="SUPFAM" id="SSF55811">
    <property type="entry name" value="Nudix"/>
    <property type="match status" value="1"/>
</dbReference>
<keyword evidence="3" id="KW-0378">Hydrolase</keyword>
<keyword evidence="4" id="KW-1185">Reference proteome</keyword>